<keyword evidence="3" id="KW-0548">Nucleotidyltransferase</keyword>
<accession>A0A173VLW7</accession>
<name>A0A173VLW7_9FIRM</name>
<sequence>MSRITKEEIEKTKCGRFLLSDENIYLSIYSLNSYVFEYNLLNTEDRILYHRLQDKFDARLINGVITRVREQIIELFDKDKYIEAKVYFKPKKLSENGELEFRPLHSTGLITQIAIVSMLHLFVYEIPEEEEGDPKLRLSNLSRLIPSDFYGNRVSVKPEYLFKPWKQQYQKYNQNSNDALMKYHTSLEYKYEVTLDLENFFPTINPIIIYRYIINHLPAYLNDEERKMMKRVLQKLLFCKLTTTFDEKTAGQYYKVTKGAGNYDNVDKIEQNEKECWAFKEKSDKFVRGIPQGLPQSYFLGNIYMISIAEIFRKKFTGVSYFYVDDSVIFTNDVREDNFKEQLKELNKQIADEANNFEEDSAIYPEGTEKFYKSDLYGVNVHLDGKSNYTRLDNLDDSEVYLKCISREMSQAGSDFFRMYSDEENRNLEEKLDVLSKQVKAKRDQLVEEKSQKRDSGNEDAIEKDEDDTQKFEKRLTRYYRFFEYRKQRLVAMHQPENGSDEDYKKELEKIIYSELSEEDMEDDEKILQAFMNSYGADIWDAAIGMYQTFADDKEQNVLKNYILKINELCYGKASVEFSYLECTYRDLLRNEEENDYSVEEDIFEETLKRYMTEEDLRDIYNDPYKTLKYLARVRLKRYANKHYEVAEDYSSKLLKKTDEEILKILLSENEKLPSRLRIVCASTQKIIRMVLNTVCSYLFNVEVSNHPVLAQNSKKALTYGELRILSFVRNSLFTIEEFRKREILLDDKQNKDTADYSIMKVLEIYHSFVKDPVSIDKLIITHKYTCDVWKNGSKHLYFYTLHNQEHAIVLIQNIVKLIHAIDFLKISAIDYYILFLACYLHDISMVKIPALDSFLTDTNEADELAQELLDEFNKELQKDNLEEKVTENEIKENQNLYEDELDILSVKKYMLESYKKLDEYFEKKIRRRHAIDSSSEIRQRAEIKYLDMPMRELVAEVSEAHGADERNIYSIKSNASSRLMSIKFDKILLRLADLLDMSSYRVSKPILYHNMEQMSEESAFHWISHLLTQGYKLRTKYEIGSSKSSGTDNLKETEESLENIEGVLTPQTITEKLILEIPVDISQMSTIECENPCRKVQIGNISRQEITLICGEGCQNKSNDGLENRCNFLCRWFCVKNDYLIKELVALKEYLNRNKNNYFKCEIEIKIKCNNKTSIEARQFEILNHYIQDRK</sequence>
<evidence type="ECO:0000259" key="2">
    <source>
        <dbReference type="PROSITE" id="PS50878"/>
    </source>
</evidence>
<protein>
    <submittedName>
        <fullName evidence="3">Reverse transcriptase (RNA-dependent DNA polymerase)</fullName>
    </submittedName>
</protein>
<feature type="region of interest" description="Disordered" evidence="1">
    <location>
        <begin position="445"/>
        <end position="468"/>
    </location>
</feature>
<dbReference type="RefSeq" id="WP_055215491.1">
    <property type="nucleotide sequence ID" value="NZ_CP094679.1"/>
</dbReference>
<dbReference type="InterPro" id="IPR056471">
    <property type="entry name" value="HD-CE"/>
</dbReference>
<dbReference type="PROSITE" id="PS50878">
    <property type="entry name" value="RT_POL"/>
    <property type="match status" value="1"/>
</dbReference>
<evidence type="ECO:0000313" key="4">
    <source>
        <dbReference type="Proteomes" id="UP000095597"/>
    </source>
</evidence>
<dbReference type="EMBL" id="CYXO01000030">
    <property type="protein sequence ID" value="CUN27107.1"/>
    <property type="molecule type" value="Genomic_DNA"/>
</dbReference>
<gene>
    <name evidence="3" type="ORF">ERS852573_03057</name>
</gene>
<dbReference type="AlphaFoldDB" id="A0A173VLW7"/>
<dbReference type="Proteomes" id="UP000095597">
    <property type="component" value="Unassembled WGS sequence"/>
</dbReference>
<evidence type="ECO:0000256" key="1">
    <source>
        <dbReference type="SAM" id="MobiDB-lite"/>
    </source>
</evidence>
<dbReference type="SUPFAM" id="SSF56672">
    <property type="entry name" value="DNA/RNA polymerases"/>
    <property type="match status" value="1"/>
</dbReference>
<evidence type="ECO:0000313" key="3">
    <source>
        <dbReference type="EMBL" id="CUN27107.1"/>
    </source>
</evidence>
<feature type="compositionally biased region" description="Basic and acidic residues" evidence="1">
    <location>
        <begin position="445"/>
        <end position="457"/>
    </location>
</feature>
<dbReference type="InterPro" id="IPR000477">
    <property type="entry name" value="RT_dom"/>
</dbReference>
<keyword evidence="3" id="KW-0808">Transferase</keyword>
<dbReference type="OrthoDB" id="1837345at2"/>
<keyword evidence="3" id="KW-0695">RNA-directed DNA polymerase</keyword>
<feature type="domain" description="Reverse transcriptase" evidence="2">
    <location>
        <begin position="70"/>
        <end position="381"/>
    </location>
</feature>
<proteinExistence type="predicted"/>
<organism evidence="3 4">
    <name type="scientific">Dorea longicatena</name>
    <dbReference type="NCBI Taxonomy" id="88431"/>
    <lineage>
        <taxon>Bacteria</taxon>
        <taxon>Bacillati</taxon>
        <taxon>Bacillota</taxon>
        <taxon>Clostridia</taxon>
        <taxon>Lachnospirales</taxon>
        <taxon>Lachnospiraceae</taxon>
        <taxon>Dorea</taxon>
    </lineage>
</organism>
<dbReference type="InterPro" id="IPR043502">
    <property type="entry name" value="DNA/RNA_pol_sf"/>
</dbReference>
<dbReference type="Pfam" id="PF24391">
    <property type="entry name" value="HD-CE"/>
    <property type="match status" value="1"/>
</dbReference>
<reference evidence="3 4" key="1">
    <citation type="submission" date="2015-09" db="EMBL/GenBank/DDBJ databases">
        <authorList>
            <consortium name="Pathogen Informatics"/>
        </authorList>
    </citation>
    <scope>NUCLEOTIDE SEQUENCE [LARGE SCALE GENOMIC DNA]</scope>
    <source>
        <strain evidence="3 4">2789STDY5834961</strain>
    </source>
</reference>
<feature type="compositionally biased region" description="Acidic residues" evidence="1">
    <location>
        <begin position="458"/>
        <end position="468"/>
    </location>
</feature>
<dbReference type="GO" id="GO:0003964">
    <property type="term" value="F:RNA-directed DNA polymerase activity"/>
    <property type="evidence" value="ECO:0007669"/>
    <property type="project" value="UniProtKB-KW"/>
</dbReference>
<dbReference type="SUPFAM" id="SSF109604">
    <property type="entry name" value="HD-domain/PDEase-like"/>
    <property type="match status" value="1"/>
</dbReference>